<dbReference type="InterPro" id="IPR001304">
    <property type="entry name" value="C-type_lectin-like"/>
</dbReference>
<dbReference type="Pfam" id="PF00059">
    <property type="entry name" value="Lectin_C"/>
    <property type="match status" value="1"/>
</dbReference>
<evidence type="ECO:0000259" key="2">
    <source>
        <dbReference type="PROSITE" id="PS50041"/>
    </source>
</evidence>
<protein>
    <recommendedName>
        <fullName evidence="2">C-type lectin domain-containing protein</fullName>
    </recommendedName>
</protein>
<keyword evidence="1" id="KW-0430">Lectin</keyword>
<evidence type="ECO:0000313" key="4">
    <source>
        <dbReference type="Proteomes" id="UP001557470"/>
    </source>
</evidence>
<name>A0ABD0X0L3_UMBPY</name>
<dbReference type="Proteomes" id="UP001557470">
    <property type="component" value="Unassembled WGS sequence"/>
</dbReference>
<dbReference type="CDD" id="cd03590">
    <property type="entry name" value="CLECT_DC-SIGN_like"/>
    <property type="match status" value="1"/>
</dbReference>
<sequence length="237" mass="26541">MENHQDSQGMRTWAGLLRGQTIFLMLVGLLVSIGNNQVDAQQVSVIRAEMTPEEEVADLKMQLAAMHHRINILLMDYAKMANNCSAPAKYIDCPTGWIPLEEKCYFFSNDIKNWTSSKDICTAVGGQLAILHRKEQNALEKSLAGISGFANNYYWIGLSDTDSEGVWTWVDNTKANETFWDTSSKQPDNNLSGGAEGEDCVVLNSSTQAWHDVPCEFTYRHICQKDPSQKDPSEINI</sequence>
<dbReference type="InterPro" id="IPR033989">
    <property type="entry name" value="CD209-like_CTLD"/>
</dbReference>
<evidence type="ECO:0000256" key="1">
    <source>
        <dbReference type="ARBA" id="ARBA00022734"/>
    </source>
</evidence>
<dbReference type="PROSITE" id="PS50041">
    <property type="entry name" value="C_TYPE_LECTIN_2"/>
    <property type="match status" value="1"/>
</dbReference>
<comment type="caution">
    <text evidence="3">The sequence shown here is derived from an EMBL/GenBank/DDBJ whole genome shotgun (WGS) entry which is preliminary data.</text>
</comment>
<dbReference type="Gene3D" id="3.10.100.10">
    <property type="entry name" value="Mannose-Binding Protein A, subunit A"/>
    <property type="match status" value="1"/>
</dbReference>
<reference evidence="3 4" key="1">
    <citation type="submission" date="2024-06" db="EMBL/GenBank/DDBJ databases">
        <authorList>
            <person name="Pan Q."/>
            <person name="Wen M."/>
            <person name="Jouanno E."/>
            <person name="Zahm M."/>
            <person name="Klopp C."/>
            <person name="Cabau C."/>
            <person name="Louis A."/>
            <person name="Berthelot C."/>
            <person name="Parey E."/>
            <person name="Roest Crollius H."/>
            <person name="Montfort J."/>
            <person name="Robinson-Rechavi M."/>
            <person name="Bouchez O."/>
            <person name="Lampietro C."/>
            <person name="Lopez Roques C."/>
            <person name="Donnadieu C."/>
            <person name="Postlethwait J."/>
            <person name="Bobe J."/>
            <person name="Verreycken H."/>
            <person name="Guiguen Y."/>
        </authorList>
    </citation>
    <scope>NUCLEOTIDE SEQUENCE [LARGE SCALE GENOMIC DNA]</scope>
    <source>
        <strain evidence="3">Up_M1</strain>
        <tissue evidence="3">Testis</tissue>
    </source>
</reference>
<dbReference type="SUPFAM" id="SSF56436">
    <property type="entry name" value="C-type lectin-like"/>
    <property type="match status" value="1"/>
</dbReference>
<gene>
    <name evidence="3" type="ORF">UPYG_G00145720</name>
</gene>
<dbReference type="InterPro" id="IPR050111">
    <property type="entry name" value="C-type_lectin/snaclec_domain"/>
</dbReference>
<evidence type="ECO:0000313" key="3">
    <source>
        <dbReference type="EMBL" id="KAL0984711.1"/>
    </source>
</evidence>
<organism evidence="3 4">
    <name type="scientific">Umbra pygmaea</name>
    <name type="common">Eastern mudminnow</name>
    <dbReference type="NCBI Taxonomy" id="75934"/>
    <lineage>
        <taxon>Eukaryota</taxon>
        <taxon>Metazoa</taxon>
        <taxon>Chordata</taxon>
        <taxon>Craniata</taxon>
        <taxon>Vertebrata</taxon>
        <taxon>Euteleostomi</taxon>
        <taxon>Actinopterygii</taxon>
        <taxon>Neopterygii</taxon>
        <taxon>Teleostei</taxon>
        <taxon>Protacanthopterygii</taxon>
        <taxon>Esociformes</taxon>
        <taxon>Umbridae</taxon>
        <taxon>Umbra</taxon>
    </lineage>
</organism>
<dbReference type="PANTHER" id="PTHR22803">
    <property type="entry name" value="MANNOSE, PHOSPHOLIPASE, LECTIN RECEPTOR RELATED"/>
    <property type="match status" value="1"/>
</dbReference>
<dbReference type="EMBL" id="JAGEUA010000004">
    <property type="protein sequence ID" value="KAL0984711.1"/>
    <property type="molecule type" value="Genomic_DNA"/>
</dbReference>
<dbReference type="AlphaFoldDB" id="A0ABD0X0L3"/>
<dbReference type="InterPro" id="IPR016187">
    <property type="entry name" value="CTDL_fold"/>
</dbReference>
<dbReference type="InterPro" id="IPR016186">
    <property type="entry name" value="C-type_lectin-like/link_sf"/>
</dbReference>
<proteinExistence type="predicted"/>
<accession>A0ABD0X0L3</accession>
<dbReference type="GO" id="GO:0030246">
    <property type="term" value="F:carbohydrate binding"/>
    <property type="evidence" value="ECO:0007669"/>
    <property type="project" value="UniProtKB-KW"/>
</dbReference>
<feature type="domain" description="C-type lectin" evidence="2">
    <location>
        <begin position="100"/>
        <end position="224"/>
    </location>
</feature>
<dbReference type="SMART" id="SM00034">
    <property type="entry name" value="CLECT"/>
    <property type="match status" value="1"/>
</dbReference>
<keyword evidence="4" id="KW-1185">Reference proteome</keyword>